<name>A0A8X7QVE1_BRACI</name>
<evidence type="ECO:0000313" key="5">
    <source>
        <dbReference type="Proteomes" id="UP000886595"/>
    </source>
</evidence>
<dbReference type="InterPro" id="IPR025558">
    <property type="entry name" value="DUF4283"/>
</dbReference>
<dbReference type="PANTHER" id="PTHR33116:SF80">
    <property type="entry name" value="REVERSE TRANSCRIPTASE ZINC-BINDING DOMAIN-CONTAINING PROTEIN"/>
    <property type="match status" value="1"/>
</dbReference>
<evidence type="ECO:0000256" key="1">
    <source>
        <dbReference type="SAM" id="MobiDB-lite"/>
    </source>
</evidence>
<feature type="compositionally biased region" description="Basic and acidic residues" evidence="1">
    <location>
        <begin position="341"/>
        <end position="353"/>
    </location>
</feature>
<dbReference type="OrthoDB" id="1113249at2759"/>
<reference evidence="4 5" key="1">
    <citation type="submission" date="2020-02" db="EMBL/GenBank/DDBJ databases">
        <authorList>
            <person name="Ma Q."/>
            <person name="Huang Y."/>
            <person name="Song X."/>
            <person name="Pei D."/>
        </authorList>
    </citation>
    <scope>NUCLEOTIDE SEQUENCE [LARGE SCALE GENOMIC DNA]</scope>
    <source>
        <strain evidence="4">Sxm20200214</strain>
        <tissue evidence="4">Leaf</tissue>
    </source>
</reference>
<organism evidence="4 5">
    <name type="scientific">Brassica carinata</name>
    <name type="common">Ethiopian mustard</name>
    <name type="synonym">Abyssinian cabbage</name>
    <dbReference type="NCBI Taxonomy" id="52824"/>
    <lineage>
        <taxon>Eukaryota</taxon>
        <taxon>Viridiplantae</taxon>
        <taxon>Streptophyta</taxon>
        <taxon>Embryophyta</taxon>
        <taxon>Tracheophyta</taxon>
        <taxon>Spermatophyta</taxon>
        <taxon>Magnoliopsida</taxon>
        <taxon>eudicotyledons</taxon>
        <taxon>Gunneridae</taxon>
        <taxon>Pentapetalae</taxon>
        <taxon>rosids</taxon>
        <taxon>malvids</taxon>
        <taxon>Brassicales</taxon>
        <taxon>Brassicaceae</taxon>
        <taxon>Brassiceae</taxon>
        <taxon>Brassica</taxon>
    </lineage>
</organism>
<protein>
    <recommendedName>
        <fullName evidence="6">DUF4283 domain-containing protein</fullName>
    </recommendedName>
</protein>
<dbReference type="PANTHER" id="PTHR33116">
    <property type="entry name" value="REVERSE TRANSCRIPTASE ZINC-BINDING DOMAIN-CONTAINING PROTEIN-RELATED-RELATED"/>
    <property type="match status" value="1"/>
</dbReference>
<dbReference type="Proteomes" id="UP000886595">
    <property type="component" value="Unassembled WGS sequence"/>
</dbReference>
<feature type="region of interest" description="Disordered" evidence="1">
    <location>
        <begin position="330"/>
        <end position="385"/>
    </location>
</feature>
<sequence>MAKKKNKSISLVELSDLSVAATRSTISVTISPSAVATSLSTPGSATVTNSGSVIDSVAILKETAPSHLKSLLPPHVEVSKISGASTAINIDSKSLENVDSQARNYAALLKSSAQLQEMGTPSEHVSGAPFVLISDENIEAAKLEFKDFIYARFHGDYPSMGKIIGVVNTVWARTGPRIFVHKIGQGIYLLRVTNPKTREVLLSRTCWNIGGLPMFVAPWSPEYSPDEPPLTSAIVLVEMCNVPYLLFNRESLSRIATAVGKPESLAPETERKENFEVAKLFVRVDLTAPLPNRIVSCFSNGKEVQIDVSYPWLPIKCDVCKKFGHTKERCPTGLAEGSSGEFKDRKTTTETQRRRSKSRPGRATDKKDLHGNTSETVANAGQSTEVIQNSELVELAQNVDDEVVAPNIPRAGIELHDEPGDPTVENLKEQVLVADVAVAEAAEGTSDVTAATTEEMLTTGDKSNGDAISRGWKFSGNYEENDSGRIVIVWDPKVPMLIYNTTAQSVTCGVTILSENITLTITFVYVDMHLSSPVATHPCSSKKGLPFTRRNMQDDNPISTKIDHAFINQAWSSSFPDSYAEFLDPSQSDHAPCFLRMPSIRRRVVKPFKFFHHVIDHPEYAETVTESWNCSEIMGTNQFKLVRSLKKLKRPLRSLNKRHFSGISQRIKAQKERVEALQRLLITSPDQSTAREEHTERDRLNVLLKAEEKFYRQRSRVRWEDVGDRNTAFYHQTVSQHASRNHIHFIKDANDHLLFSMDAIKAHAADYFQGILGSMDLTVSPATSEELRTLLPFRCSELQQNYLKRDNWSGLDTNRTKSEIFYGGYSNIQMSVLGYLSGFKMGTFPTRYLGLPLSPKRISAATLQPFLERITSKLHSWTVKLLSFAGKVKMIYSVIYGMVNFWSSVFVLPKWFYAKVDSLCSGFLWKNSTSSAVGARVSWVNICKPKSEGGLGIRQLEEFEMVFRLKMLWFFFSASGSLWVPWLRKNRFGGRSLWLINDSPRFSMTVRSMLQLKQELQGLLRCSIGDGKTTLFWYDYWTELGPLYLLFGPSGPRALRIPLNATVSQAVSNGHWNLPPARSDFAETLQVLLSTIILVRLCSSRVTWERIRNPNPLVQWHSVVWFKEEIPRCSFISWTAFLGRLQTRDRLISWGLSVPPGCCAFAAAVWNRFCGRYMASPPASLDAVVALCRHLQGPQVHRVVVILKLLSQVIVYNLWRERNGRIFRDVSLNQEAFFRVVDRGMRDRLLSPSLVTATSPSLLELYFWFLTPYS</sequence>
<proteinExistence type="predicted"/>
<comment type="caution">
    <text evidence="4">The sequence shown here is derived from an EMBL/GenBank/DDBJ whole genome shotgun (WGS) entry which is preliminary data.</text>
</comment>
<feature type="compositionally biased region" description="Polar residues" evidence="1">
    <location>
        <begin position="371"/>
        <end position="385"/>
    </location>
</feature>
<dbReference type="InterPro" id="IPR026960">
    <property type="entry name" value="RVT-Znf"/>
</dbReference>
<dbReference type="EMBL" id="JAAMPC010000012">
    <property type="protein sequence ID" value="KAG2276627.1"/>
    <property type="molecule type" value="Genomic_DNA"/>
</dbReference>
<keyword evidence="5" id="KW-1185">Reference proteome</keyword>
<gene>
    <name evidence="4" type="ORF">Bca52824_059182</name>
</gene>
<evidence type="ECO:0000259" key="3">
    <source>
        <dbReference type="Pfam" id="PF14111"/>
    </source>
</evidence>
<evidence type="ECO:0008006" key="6">
    <source>
        <dbReference type="Google" id="ProtNLM"/>
    </source>
</evidence>
<dbReference type="AlphaFoldDB" id="A0A8X7QVE1"/>
<evidence type="ECO:0000259" key="2">
    <source>
        <dbReference type="Pfam" id="PF13966"/>
    </source>
</evidence>
<evidence type="ECO:0000313" key="4">
    <source>
        <dbReference type="EMBL" id="KAG2276627.1"/>
    </source>
</evidence>
<dbReference type="Pfam" id="PF13966">
    <property type="entry name" value="zf-RVT"/>
    <property type="match status" value="1"/>
</dbReference>
<dbReference type="Pfam" id="PF14111">
    <property type="entry name" value="DUF4283"/>
    <property type="match status" value="1"/>
</dbReference>
<feature type="domain" description="Reverse transcriptase zinc-binding" evidence="2">
    <location>
        <begin position="1099"/>
        <end position="1161"/>
    </location>
</feature>
<feature type="domain" description="DUF4283" evidence="3">
    <location>
        <begin position="143"/>
        <end position="227"/>
    </location>
</feature>
<accession>A0A8X7QVE1</accession>